<dbReference type="PROSITE" id="PS50045">
    <property type="entry name" value="SIGMA54_INTERACT_4"/>
    <property type="match status" value="1"/>
</dbReference>
<dbReference type="InterPro" id="IPR025943">
    <property type="entry name" value="Sigma_54_int_dom_ATP-bd_2"/>
</dbReference>
<reference evidence="9" key="2">
    <citation type="submission" date="2020-09" db="EMBL/GenBank/DDBJ databases">
        <authorList>
            <person name="Sun Q."/>
            <person name="Zhou Y."/>
        </authorList>
    </citation>
    <scope>NUCLEOTIDE SEQUENCE</scope>
    <source>
        <strain evidence="9">CGMCC 1.15448</strain>
    </source>
</reference>
<dbReference type="PROSITE" id="PS00676">
    <property type="entry name" value="SIGMA54_INTERACT_2"/>
    <property type="match status" value="1"/>
</dbReference>
<dbReference type="InterPro" id="IPR025662">
    <property type="entry name" value="Sigma_54_int_dom_ATP-bd_1"/>
</dbReference>
<evidence type="ECO:0000256" key="5">
    <source>
        <dbReference type="ARBA" id="ARBA00023163"/>
    </source>
</evidence>
<dbReference type="EMBL" id="BMJC01000003">
    <property type="protein sequence ID" value="GGB02532.1"/>
    <property type="molecule type" value="Genomic_DNA"/>
</dbReference>
<dbReference type="Gene3D" id="1.10.10.60">
    <property type="entry name" value="Homeodomain-like"/>
    <property type="match status" value="1"/>
</dbReference>
<evidence type="ECO:0000313" key="10">
    <source>
        <dbReference type="Proteomes" id="UP000607559"/>
    </source>
</evidence>
<proteinExistence type="predicted"/>
<dbReference type="GO" id="GO:0043565">
    <property type="term" value="F:sequence-specific DNA binding"/>
    <property type="evidence" value="ECO:0007669"/>
    <property type="project" value="InterPro"/>
</dbReference>
<dbReference type="InterPro" id="IPR009057">
    <property type="entry name" value="Homeodomain-like_sf"/>
</dbReference>
<dbReference type="InterPro" id="IPR027417">
    <property type="entry name" value="P-loop_NTPase"/>
</dbReference>
<dbReference type="SUPFAM" id="SSF52172">
    <property type="entry name" value="CheY-like"/>
    <property type="match status" value="1"/>
</dbReference>
<dbReference type="Gene3D" id="1.10.8.60">
    <property type="match status" value="1"/>
</dbReference>
<dbReference type="Pfam" id="PF00072">
    <property type="entry name" value="Response_reg"/>
    <property type="match status" value="1"/>
</dbReference>
<dbReference type="InterPro" id="IPR002197">
    <property type="entry name" value="HTH_Fis"/>
</dbReference>
<reference evidence="9" key="1">
    <citation type="journal article" date="2014" name="Int. J. Syst. Evol. Microbiol.">
        <title>Complete genome sequence of Corynebacterium casei LMG S-19264T (=DSM 44701T), isolated from a smear-ripened cheese.</title>
        <authorList>
            <consortium name="US DOE Joint Genome Institute (JGI-PGF)"/>
            <person name="Walter F."/>
            <person name="Albersmeier A."/>
            <person name="Kalinowski J."/>
            <person name="Ruckert C."/>
        </authorList>
    </citation>
    <scope>NUCLEOTIDE SEQUENCE</scope>
    <source>
        <strain evidence="9">CGMCC 1.15448</strain>
    </source>
</reference>
<evidence type="ECO:0000313" key="9">
    <source>
        <dbReference type="EMBL" id="GGB02532.1"/>
    </source>
</evidence>
<evidence type="ECO:0000259" key="8">
    <source>
        <dbReference type="PROSITE" id="PS50110"/>
    </source>
</evidence>
<keyword evidence="10" id="KW-1185">Reference proteome</keyword>
<dbReference type="SUPFAM" id="SSF46689">
    <property type="entry name" value="Homeodomain-like"/>
    <property type="match status" value="1"/>
</dbReference>
<evidence type="ECO:0000256" key="3">
    <source>
        <dbReference type="ARBA" id="ARBA00023015"/>
    </source>
</evidence>
<dbReference type="Gene3D" id="3.40.50.300">
    <property type="entry name" value="P-loop containing nucleotide triphosphate hydrolases"/>
    <property type="match status" value="1"/>
</dbReference>
<dbReference type="Pfam" id="PF02954">
    <property type="entry name" value="HTH_8"/>
    <property type="match status" value="1"/>
</dbReference>
<dbReference type="FunFam" id="3.40.50.300:FF:000006">
    <property type="entry name" value="DNA-binding transcriptional regulator NtrC"/>
    <property type="match status" value="1"/>
</dbReference>
<dbReference type="InterPro" id="IPR011006">
    <property type="entry name" value="CheY-like_superfamily"/>
</dbReference>
<evidence type="ECO:0000256" key="6">
    <source>
        <dbReference type="PROSITE-ProRule" id="PRU00169"/>
    </source>
</evidence>
<feature type="modified residue" description="4-aspartylphosphate" evidence="6">
    <location>
        <position position="59"/>
    </location>
</feature>
<name>A0A8J2XRL5_9BACT</name>
<comment type="caution">
    <text evidence="9">The sequence shown here is derived from an EMBL/GenBank/DDBJ whole genome shotgun (WGS) entry which is preliminary data.</text>
</comment>
<keyword evidence="6" id="KW-0597">Phosphoprotein</keyword>
<dbReference type="CDD" id="cd00009">
    <property type="entry name" value="AAA"/>
    <property type="match status" value="1"/>
</dbReference>
<dbReference type="Proteomes" id="UP000607559">
    <property type="component" value="Unassembled WGS sequence"/>
</dbReference>
<keyword evidence="5" id="KW-0804">Transcription</keyword>
<dbReference type="PRINTS" id="PR01590">
    <property type="entry name" value="HTHFIS"/>
</dbReference>
<evidence type="ECO:0000256" key="1">
    <source>
        <dbReference type="ARBA" id="ARBA00022741"/>
    </source>
</evidence>
<evidence type="ECO:0000256" key="2">
    <source>
        <dbReference type="ARBA" id="ARBA00022840"/>
    </source>
</evidence>
<dbReference type="InterPro" id="IPR001789">
    <property type="entry name" value="Sig_transdc_resp-reg_receiver"/>
</dbReference>
<dbReference type="Pfam" id="PF25601">
    <property type="entry name" value="AAA_lid_14"/>
    <property type="match status" value="1"/>
</dbReference>
<feature type="domain" description="Sigma-54 factor interaction" evidence="7">
    <location>
        <begin position="300"/>
        <end position="529"/>
    </location>
</feature>
<dbReference type="InterPro" id="IPR003593">
    <property type="entry name" value="AAA+_ATPase"/>
</dbReference>
<dbReference type="GO" id="GO:0006355">
    <property type="term" value="P:regulation of DNA-templated transcription"/>
    <property type="evidence" value="ECO:0007669"/>
    <property type="project" value="InterPro"/>
</dbReference>
<dbReference type="Gene3D" id="3.40.50.2300">
    <property type="match status" value="1"/>
</dbReference>
<dbReference type="CDD" id="cd17534">
    <property type="entry name" value="REC_DC-like"/>
    <property type="match status" value="1"/>
</dbReference>
<protein>
    <recommendedName>
        <fullName evidence="11">Response regulator</fullName>
    </recommendedName>
</protein>
<feature type="domain" description="Response regulatory" evidence="8">
    <location>
        <begin position="9"/>
        <end position="123"/>
    </location>
</feature>
<dbReference type="InterPro" id="IPR002078">
    <property type="entry name" value="Sigma_54_int"/>
</dbReference>
<evidence type="ECO:0000259" key="7">
    <source>
        <dbReference type="PROSITE" id="PS50045"/>
    </source>
</evidence>
<sequence>MGIRDMPLKILIVEDVFIEADHLSNILVKAGHSVTAIAKSVEQAFNALKKERPDMVMLDIFLKGHLTGIHLAGALAKQGIPFIYLSANSNPSTLEAAKATNPYGFLVKPFREKDILIALDIAAYRHRQAREHLARQERWLATLLSSVIKEVVTRDQKLLLLVKGLQQFIPFDLIVIDRTGIDVGGDSFHCFQRIDLEEYKRVDVPALMKKTQPGLIDAAALMDILRKRYSIQSSLSLSRLIFLSKAPEGFNAEHADLLRSIQGVLETVIGDIRRHARETMPLLTKLEEGIQDHNIRAQGIVGRSSKLLRVLDLVRQVAPVSSTVLISGETGVGKEGVAAAVHRLSDRKDKPLIKINCAAIPALLVESELFGHERGAFTDATDRRIGKFEQAQGGTVFLDEIGELPLSVQGKLLRVLQEKEIERVGGANPVKLDVRVIAATNRDLYDEVAKGRFRMDLYYRIHVFPIVVPALRERKEDIPLLAEHFLQAFALATGKAAKALSATALQQLMDYSWPGNIRELQHLLERHVLSTPSDLIEQIELPENFLPGRSPLPPEGGVSSPPNGKEAIIEALRKCNGKVSGKGGAAELLGINPNTLSTRMRKLGIRWKFIMK</sequence>
<keyword evidence="1" id="KW-0547">Nucleotide-binding</keyword>
<keyword evidence="3" id="KW-0805">Transcription regulation</keyword>
<dbReference type="SMART" id="SM00448">
    <property type="entry name" value="REC"/>
    <property type="match status" value="1"/>
</dbReference>
<gene>
    <name evidence="9" type="ORF">GCM10011511_27260</name>
</gene>
<accession>A0A8J2XRL5</accession>
<keyword evidence="4" id="KW-0238">DNA-binding</keyword>
<dbReference type="PROSITE" id="PS50110">
    <property type="entry name" value="RESPONSE_REGULATORY"/>
    <property type="match status" value="1"/>
</dbReference>
<evidence type="ECO:0000256" key="4">
    <source>
        <dbReference type="ARBA" id="ARBA00023125"/>
    </source>
</evidence>
<evidence type="ECO:0008006" key="11">
    <source>
        <dbReference type="Google" id="ProtNLM"/>
    </source>
</evidence>
<dbReference type="PANTHER" id="PTHR32071:SF117">
    <property type="entry name" value="PTS-DEPENDENT DIHYDROXYACETONE KINASE OPERON REGULATORY PROTEIN-RELATED"/>
    <property type="match status" value="1"/>
</dbReference>
<dbReference type="AlphaFoldDB" id="A0A8J2XRL5"/>
<dbReference type="InterPro" id="IPR025944">
    <property type="entry name" value="Sigma_54_int_dom_CS"/>
</dbReference>
<dbReference type="GO" id="GO:0000160">
    <property type="term" value="P:phosphorelay signal transduction system"/>
    <property type="evidence" value="ECO:0007669"/>
    <property type="project" value="InterPro"/>
</dbReference>
<dbReference type="InterPro" id="IPR058031">
    <property type="entry name" value="AAA_lid_NorR"/>
</dbReference>
<dbReference type="SUPFAM" id="SSF52540">
    <property type="entry name" value="P-loop containing nucleoside triphosphate hydrolases"/>
    <property type="match status" value="1"/>
</dbReference>
<dbReference type="GO" id="GO:0005524">
    <property type="term" value="F:ATP binding"/>
    <property type="evidence" value="ECO:0007669"/>
    <property type="project" value="UniProtKB-KW"/>
</dbReference>
<dbReference type="PANTHER" id="PTHR32071">
    <property type="entry name" value="TRANSCRIPTIONAL REGULATORY PROTEIN"/>
    <property type="match status" value="1"/>
</dbReference>
<dbReference type="PROSITE" id="PS00688">
    <property type="entry name" value="SIGMA54_INTERACT_3"/>
    <property type="match status" value="1"/>
</dbReference>
<dbReference type="SMART" id="SM00382">
    <property type="entry name" value="AAA"/>
    <property type="match status" value="1"/>
</dbReference>
<keyword evidence="2" id="KW-0067">ATP-binding</keyword>
<dbReference type="Pfam" id="PF00158">
    <property type="entry name" value="Sigma54_activat"/>
    <property type="match status" value="1"/>
</dbReference>
<organism evidence="9 10">
    <name type="scientific">Puia dinghuensis</name>
    <dbReference type="NCBI Taxonomy" id="1792502"/>
    <lineage>
        <taxon>Bacteria</taxon>
        <taxon>Pseudomonadati</taxon>
        <taxon>Bacteroidota</taxon>
        <taxon>Chitinophagia</taxon>
        <taxon>Chitinophagales</taxon>
        <taxon>Chitinophagaceae</taxon>
        <taxon>Puia</taxon>
    </lineage>
</organism>
<dbReference type="PROSITE" id="PS00675">
    <property type="entry name" value="SIGMA54_INTERACT_1"/>
    <property type="match status" value="1"/>
</dbReference>